<sequence>MKNRFLVLGLVAVVLVFVIIGLCIWLPTTSGKPDHVYSRAAVATDAKRCSEIGRDMLQEGGSVVDAAIASLLCMGLINAHSMGIGGGLFFTIYNSTTRKAEVINAREMAPRLANTSMFNNSKDSE</sequence>
<feature type="non-terminal residue" evidence="7">
    <location>
        <position position="125"/>
    </location>
</feature>
<accession>A0A941DR13</accession>
<dbReference type="PANTHER" id="PTHR11686:SF56">
    <property type="entry name" value="GLUTATHIONE HYDROLASE 1 PROENZYME-RELATED"/>
    <property type="match status" value="1"/>
</dbReference>
<feature type="binding site" evidence="5">
    <location>
        <position position="106"/>
    </location>
    <ligand>
        <name>L-glutamate</name>
        <dbReference type="ChEBI" id="CHEBI:29985"/>
    </ligand>
</feature>
<dbReference type="Proteomes" id="UP000680067">
    <property type="component" value="Unassembled WGS sequence"/>
</dbReference>
<dbReference type="SUPFAM" id="SSF56235">
    <property type="entry name" value="N-terminal nucleophile aminohydrolases (Ntn hydrolases)"/>
    <property type="match status" value="1"/>
</dbReference>
<comment type="catalytic activity">
    <reaction evidence="4">
        <text>an N-terminal (5-L-glutamyl)-[peptide] + an alpha-amino acid = 5-L-glutamyl amino acid + an N-terminal L-alpha-aminoacyl-[peptide]</text>
        <dbReference type="Rhea" id="RHEA:23904"/>
        <dbReference type="Rhea" id="RHEA-COMP:9780"/>
        <dbReference type="Rhea" id="RHEA-COMP:9795"/>
        <dbReference type="ChEBI" id="CHEBI:77644"/>
        <dbReference type="ChEBI" id="CHEBI:78597"/>
        <dbReference type="ChEBI" id="CHEBI:78599"/>
        <dbReference type="ChEBI" id="CHEBI:78608"/>
        <dbReference type="EC" id="2.3.2.2"/>
    </reaction>
</comment>
<dbReference type="EMBL" id="JAGSPN010000049">
    <property type="protein sequence ID" value="MBR7784264.1"/>
    <property type="molecule type" value="Genomic_DNA"/>
</dbReference>
<evidence type="ECO:0000313" key="7">
    <source>
        <dbReference type="EMBL" id="MBR7784264.1"/>
    </source>
</evidence>
<keyword evidence="3" id="KW-0325">Glycoprotein</keyword>
<evidence type="ECO:0000256" key="6">
    <source>
        <dbReference type="SAM" id="Phobius"/>
    </source>
</evidence>
<dbReference type="AlphaFoldDB" id="A0A941DR13"/>
<keyword evidence="8" id="KW-1185">Reference proteome</keyword>
<evidence type="ECO:0000256" key="5">
    <source>
        <dbReference type="PIRSR" id="PIRSR600101-2"/>
    </source>
</evidence>
<keyword evidence="7" id="KW-0012">Acyltransferase</keyword>
<feature type="transmembrane region" description="Helical" evidence="6">
    <location>
        <begin position="66"/>
        <end position="90"/>
    </location>
</feature>
<dbReference type="InterPro" id="IPR000101">
    <property type="entry name" value="GGT_peptidase"/>
</dbReference>
<dbReference type="RefSeq" id="WP_212689524.1">
    <property type="nucleotide sequence ID" value="NZ_JAGSPN010000049.1"/>
</dbReference>
<proteinExistence type="predicted"/>
<dbReference type="PANTHER" id="PTHR11686">
    <property type="entry name" value="GAMMA GLUTAMYL TRANSPEPTIDASE"/>
    <property type="match status" value="1"/>
</dbReference>
<evidence type="ECO:0000256" key="4">
    <source>
        <dbReference type="ARBA" id="ARBA00047417"/>
    </source>
</evidence>
<dbReference type="GO" id="GO:0002682">
    <property type="term" value="P:regulation of immune system process"/>
    <property type="evidence" value="ECO:0007669"/>
    <property type="project" value="TreeGrafter"/>
</dbReference>
<gene>
    <name evidence="7" type="ORF">KDM89_19215</name>
</gene>
<comment type="caution">
    <text evidence="7">The sequence shown here is derived from an EMBL/GenBank/DDBJ whole genome shotgun (WGS) entry which is preliminary data.</text>
</comment>
<dbReference type="GO" id="GO:0006751">
    <property type="term" value="P:glutathione catabolic process"/>
    <property type="evidence" value="ECO:0007669"/>
    <property type="project" value="InterPro"/>
</dbReference>
<dbReference type="GO" id="GO:0036374">
    <property type="term" value="F:glutathione hydrolase activity"/>
    <property type="evidence" value="ECO:0007669"/>
    <property type="project" value="UniProtKB-EC"/>
</dbReference>
<keyword evidence="6" id="KW-0472">Membrane</keyword>
<dbReference type="GO" id="GO:0103068">
    <property type="term" value="F:leukotriene C4 gamma-glutamyl transferase activity"/>
    <property type="evidence" value="ECO:0007669"/>
    <property type="project" value="UniProtKB-EC"/>
</dbReference>
<keyword evidence="7" id="KW-0808">Transferase</keyword>
<protein>
    <submittedName>
        <fullName evidence="7">Gamma-glutamyltransferase</fullName>
        <ecNumber evidence="7">2.3.2.2</ecNumber>
    </submittedName>
</protein>
<comment type="catalytic activity">
    <reaction evidence="1">
        <text>an S-substituted glutathione + H2O = an S-substituted L-cysteinylglycine + L-glutamate</text>
        <dbReference type="Rhea" id="RHEA:59468"/>
        <dbReference type="ChEBI" id="CHEBI:15377"/>
        <dbReference type="ChEBI" id="CHEBI:29985"/>
        <dbReference type="ChEBI" id="CHEBI:90779"/>
        <dbReference type="ChEBI" id="CHEBI:143103"/>
        <dbReference type="EC" id="3.4.19.13"/>
    </reaction>
</comment>
<organism evidence="7 8">
    <name type="scientific">Undibacterium luofuense</name>
    <dbReference type="NCBI Taxonomy" id="2828733"/>
    <lineage>
        <taxon>Bacteria</taxon>
        <taxon>Pseudomonadati</taxon>
        <taxon>Pseudomonadota</taxon>
        <taxon>Betaproteobacteria</taxon>
        <taxon>Burkholderiales</taxon>
        <taxon>Oxalobacteraceae</taxon>
        <taxon>Undibacterium</taxon>
    </lineage>
</organism>
<dbReference type="EC" id="2.3.2.2" evidence="7"/>
<evidence type="ECO:0000313" key="8">
    <source>
        <dbReference type="Proteomes" id="UP000680067"/>
    </source>
</evidence>
<dbReference type="Pfam" id="PF01019">
    <property type="entry name" value="G_glu_transpept"/>
    <property type="match status" value="1"/>
</dbReference>
<dbReference type="GO" id="GO:0005886">
    <property type="term" value="C:plasma membrane"/>
    <property type="evidence" value="ECO:0007669"/>
    <property type="project" value="TreeGrafter"/>
</dbReference>
<evidence type="ECO:0000256" key="1">
    <source>
        <dbReference type="ARBA" id="ARBA00001049"/>
    </source>
</evidence>
<dbReference type="InterPro" id="IPR029055">
    <property type="entry name" value="Ntn_hydrolases_N"/>
</dbReference>
<keyword evidence="6" id="KW-1133">Transmembrane helix</keyword>
<reference evidence="7" key="1">
    <citation type="submission" date="2021-04" db="EMBL/GenBank/DDBJ databases">
        <title>novel species isolated from subtropical streams in China.</title>
        <authorList>
            <person name="Lu H."/>
        </authorList>
    </citation>
    <scope>NUCLEOTIDE SEQUENCE</scope>
    <source>
        <strain evidence="7">LFS511W</strain>
    </source>
</reference>
<dbReference type="GO" id="GO:0031179">
    <property type="term" value="P:peptide modification"/>
    <property type="evidence" value="ECO:0007669"/>
    <property type="project" value="TreeGrafter"/>
</dbReference>
<comment type="catalytic activity">
    <reaction evidence="2">
        <text>glutathione + H2O = L-cysteinylglycine + L-glutamate</text>
        <dbReference type="Rhea" id="RHEA:28807"/>
        <dbReference type="ChEBI" id="CHEBI:15377"/>
        <dbReference type="ChEBI" id="CHEBI:29985"/>
        <dbReference type="ChEBI" id="CHEBI:57925"/>
        <dbReference type="ChEBI" id="CHEBI:61694"/>
        <dbReference type="EC" id="3.4.19.13"/>
    </reaction>
</comment>
<feature type="transmembrane region" description="Helical" evidence="6">
    <location>
        <begin position="5"/>
        <end position="27"/>
    </location>
</feature>
<name>A0A941DR13_9BURK</name>
<keyword evidence="6" id="KW-0812">Transmembrane</keyword>
<evidence type="ECO:0000256" key="3">
    <source>
        <dbReference type="ARBA" id="ARBA00023180"/>
    </source>
</evidence>
<evidence type="ECO:0000256" key="2">
    <source>
        <dbReference type="ARBA" id="ARBA00001089"/>
    </source>
</evidence>